<protein>
    <submittedName>
        <fullName evidence="2">Uncharacterized protein</fullName>
    </submittedName>
</protein>
<evidence type="ECO:0000313" key="3">
    <source>
        <dbReference type="Proteomes" id="UP000015105"/>
    </source>
</evidence>
<accession>A0A453RGW6</accession>
<reference evidence="3" key="1">
    <citation type="journal article" date="2014" name="Science">
        <title>Ancient hybridizations among the ancestral genomes of bread wheat.</title>
        <authorList>
            <consortium name="International Wheat Genome Sequencing Consortium,"/>
            <person name="Marcussen T."/>
            <person name="Sandve S.R."/>
            <person name="Heier L."/>
            <person name="Spannagl M."/>
            <person name="Pfeifer M."/>
            <person name="Jakobsen K.S."/>
            <person name="Wulff B.B."/>
            <person name="Steuernagel B."/>
            <person name="Mayer K.F."/>
            <person name="Olsen O.A."/>
        </authorList>
    </citation>
    <scope>NUCLEOTIDE SEQUENCE [LARGE SCALE GENOMIC DNA]</scope>
    <source>
        <strain evidence="3">cv. AL8/78</strain>
    </source>
</reference>
<keyword evidence="1" id="KW-0812">Transmembrane</keyword>
<keyword evidence="1" id="KW-0472">Membrane</keyword>
<keyword evidence="1" id="KW-1133">Transmembrane helix</keyword>
<dbReference type="EnsemblPlants" id="AET7Gv20577100.1">
    <property type="protein sequence ID" value="AET7Gv20577100.1"/>
    <property type="gene ID" value="AET7Gv20577100"/>
</dbReference>
<organism evidence="2 3">
    <name type="scientific">Aegilops tauschii subsp. strangulata</name>
    <name type="common">Goatgrass</name>
    <dbReference type="NCBI Taxonomy" id="200361"/>
    <lineage>
        <taxon>Eukaryota</taxon>
        <taxon>Viridiplantae</taxon>
        <taxon>Streptophyta</taxon>
        <taxon>Embryophyta</taxon>
        <taxon>Tracheophyta</taxon>
        <taxon>Spermatophyta</taxon>
        <taxon>Magnoliopsida</taxon>
        <taxon>Liliopsida</taxon>
        <taxon>Poales</taxon>
        <taxon>Poaceae</taxon>
        <taxon>BOP clade</taxon>
        <taxon>Pooideae</taxon>
        <taxon>Triticodae</taxon>
        <taxon>Triticeae</taxon>
        <taxon>Triticinae</taxon>
        <taxon>Aegilops</taxon>
    </lineage>
</organism>
<evidence type="ECO:0000256" key="1">
    <source>
        <dbReference type="SAM" id="Phobius"/>
    </source>
</evidence>
<dbReference type="Proteomes" id="UP000015105">
    <property type="component" value="Chromosome 7D"/>
</dbReference>
<reference evidence="3" key="2">
    <citation type="journal article" date="2017" name="Nat. Plants">
        <title>The Aegilops tauschii genome reveals multiple impacts of transposons.</title>
        <authorList>
            <person name="Zhao G."/>
            <person name="Zou C."/>
            <person name="Li K."/>
            <person name="Wang K."/>
            <person name="Li T."/>
            <person name="Gao L."/>
            <person name="Zhang X."/>
            <person name="Wang H."/>
            <person name="Yang Z."/>
            <person name="Liu X."/>
            <person name="Jiang W."/>
            <person name="Mao L."/>
            <person name="Kong X."/>
            <person name="Jiao Y."/>
            <person name="Jia J."/>
        </authorList>
    </citation>
    <scope>NUCLEOTIDE SEQUENCE [LARGE SCALE GENOMIC DNA]</scope>
    <source>
        <strain evidence="3">cv. AL8/78</strain>
    </source>
</reference>
<dbReference type="Gramene" id="AET7Gv20577100.1">
    <property type="protein sequence ID" value="AET7Gv20577100.1"/>
    <property type="gene ID" value="AET7Gv20577100"/>
</dbReference>
<name>A0A453RGW6_AEGTS</name>
<proteinExistence type="predicted"/>
<keyword evidence="3" id="KW-1185">Reference proteome</keyword>
<dbReference type="AlphaFoldDB" id="A0A453RGW6"/>
<reference evidence="2" key="5">
    <citation type="journal article" date="2021" name="G3 (Bethesda)">
        <title>Aegilops tauschii genome assembly Aet v5.0 features greater sequence contiguity and improved annotation.</title>
        <authorList>
            <person name="Wang L."/>
            <person name="Zhu T."/>
            <person name="Rodriguez J.C."/>
            <person name="Deal K.R."/>
            <person name="Dubcovsky J."/>
            <person name="McGuire P.E."/>
            <person name="Lux T."/>
            <person name="Spannagl M."/>
            <person name="Mayer K.F.X."/>
            <person name="Baldrich P."/>
            <person name="Meyers B.C."/>
            <person name="Huo N."/>
            <person name="Gu Y.Q."/>
            <person name="Zhou H."/>
            <person name="Devos K.M."/>
            <person name="Bennetzen J.L."/>
            <person name="Unver T."/>
            <person name="Budak H."/>
            <person name="Gulick P.J."/>
            <person name="Galiba G."/>
            <person name="Kalapos B."/>
            <person name="Nelson D.R."/>
            <person name="Li P."/>
            <person name="You F.M."/>
            <person name="Luo M.C."/>
            <person name="Dvorak J."/>
        </authorList>
    </citation>
    <scope>NUCLEOTIDE SEQUENCE [LARGE SCALE GENOMIC DNA]</scope>
    <source>
        <strain evidence="2">cv. AL8/78</strain>
    </source>
</reference>
<evidence type="ECO:0000313" key="2">
    <source>
        <dbReference type="EnsemblPlants" id="AET7Gv20577100.1"/>
    </source>
</evidence>
<reference evidence="2" key="4">
    <citation type="submission" date="2019-03" db="UniProtKB">
        <authorList>
            <consortium name="EnsemblPlants"/>
        </authorList>
    </citation>
    <scope>IDENTIFICATION</scope>
</reference>
<feature type="transmembrane region" description="Helical" evidence="1">
    <location>
        <begin position="20"/>
        <end position="37"/>
    </location>
</feature>
<sequence>MMMTTTTRKKVRDVIKPRIGAVSFVYFVPIVYVYMTHHKPLSPAMGLTLVPPEVSDATGACIL</sequence>
<reference evidence="2" key="3">
    <citation type="journal article" date="2017" name="Nature">
        <title>Genome sequence of the progenitor of the wheat D genome Aegilops tauschii.</title>
        <authorList>
            <person name="Luo M.C."/>
            <person name="Gu Y.Q."/>
            <person name="Puiu D."/>
            <person name="Wang H."/>
            <person name="Twardziok S.O."/>
            <person name="Deal K.R."/>
            <person name="Huo N."/>
            <person name="Zhu T."/>
            <person name="Wang L."/>
            <person name="Wang Y."/>
            <person name="McGuire P.E."/>
            <person name="Liu S."/>
            <person name="Long H."/>
            <person name="Ramasamy R.K."/>
            <person name="Rodriguez J.C."/>
            <person name="Van S.L."/>
            <person name="Yuan L."/>
            <person name="Wang Z."/>
            <person name="Xia Z."/>
            <person name="Xiao L."/>
            <person name="Anderson O.D."/>
            <person name="Ouyang S."/>
            <person name="Liang Y."/>
            <person name="Zimin A.V."/>
            <person name="Pertea G."/>
            <person name="Qi P."/>
            <person name="Bennetzen J.L."/>
            <person name="Dai X."/>
            <person name="Dawson M.W."/>
            <person name="Muller H.G."/>
            <person name="Kugler K."/>
            <person name="Rivarola-Duarte L."/>
            <person name="Spannagl M."/>
            <person name="Mayer K.F.X."/>
            <person name="Lu F.H."/>
            <person name="Bevan M.W."/>
            <person name="Leroy P."/>
            <person name="Li P."/>
            <person name="You F.M."/>
            <person name="Sun Q."/>
            <person name="Liu Z."/>
            <person name="Lyons E."/>
            <person name="Wicker T."/>
            <person name="Salzberg S.L."/>
            <person name="Devos K.M."/>
            <person name="Dvorak J."/>
        </authorList>
    </citation>
    <scope>NUCLEOTIDE SEQUENCE [LARGE SCALE GENOMIC DNA]</scope>
    <source>
        <strain evidence="2">cv. AL8/78</strain>
    </source>
</reference>